<keyword evidence="4" id="KW-0540">Nuclease</keyword>
<keyword evidence="4" id="KW-0255">Endonuclease</keyword>
<reference evidence="4 5" key="1">
    <citation type="journal article" date="2023" name="Microbiol. Resour. Announc.">
        <title>Complete Genome Sequence of Imperialibacter roseus strain P4T.</title>
        <authorList>
            <person name="Tizabi D.R."/>
            <person name="Bachvaroff T."/>
            <person name="Hill R.T."/>
        </authorList>
    </citation>
    <scope>NUCLEOTIDE SEQUENCE [LARGE SCALE GENOMIC DNA]</scope>
    <source>
        <strain evidence="4 5">P4T</strain>
    </source>
</reference>
<feature type="transmembrane region" description="Helical" evidence="2">
    <location>
        <begin position="36"/>
        <end position="55"/>
    </location>
</feature>
<dbReference type="GO" id="GO:0004519">
    <property type="term" value="F:endonuclease activity"/>
    <property type="evidence" value="ECO:0007669"/>
    <property type="project" value="UniProtKB-KW"/>
</dbReference>
<dbReference type="InterPro" id="IPR005135">
    <property type="entry name" value="Endo/exonuclease/phosphatase"/>
</dbReference>
<feature type="transmembrane region" description="Helical" evidence="2">
    <location>
        <begin position="61"/>
        <end position="82"/>
    </location>
</feature>
<evidence type="ECO:0000259" key="3">
    <source>
        <dbReference type="Pfam" id="PF03372"/>
    </source>
</evidence>
<dbReference type="SUPFAM" id="SSF56219">
    <property type="entry name" value="DNase I-like"/>
    <property type="match status" value="1"/>
</dbReference>
<dbReference type="InterPro" id="IPR036691">
    <property type="entry name" value="Endo/exonu/phosph_ase_sf"/>
</dbReference>
<keyword evidence="5" id="KW-1185">Reference proteome</keyword>
<evidence type="ECO:0000256" key="2">
    <source>
        <dbReference type="SAM" id="Phobius"/>
    </source>
</evidence>
<feature type="transmembrane region" description="Helical" evidence="2">
    <location>
        <begin position="6"/>
        <end position="24"/>
    </location>
</feature>
<feature type="region of interest" description="Disordered" evidence="1">
    <location>
        <begin position="330"/>
        <end position="356"/>
    </location>
</feature>
<feature type="domain" description="Endonuclease/exonuclease/phosphatase" evidence="3">
    <location>
        <begin position="109"/>
        <end position="314"/>
    </location>
</feature>
<keyword evidence="2" id="KW-0812">Transmembrane</keyword>
<dbReference type="Proteomes" id="UP001302349">
    <property type="component" value="Chromosome"/>
</dbReference>
<dbReference type="RefSeq" id="WP_317490885.1">
    <property type="nucleotide sequence ID" value="NZ_CP136051.1"/>
</dbReference>
<dbReference type="Pfam" id="PF03372">
    <property type="entry name" value="Exo_endo_phos"/>
    <property type="match status" value="1"/>
</dbReference>
<keyword evidence="2" id="KW-1133">Transmembrane helix</keyword>
<keyword evidence="4" id="KW-0378">Hydrolase</keyword>
<sequence>MNILKIAFSALLMITSLFTSFQLVRRDDWYFRIFDFPHVQLTVLNLVFLTGHLVMADYGNWIDLSIGAAGLIAFFYQLAIIYPYTPASSKQVQDTNQGVSSTSISLLEANVLMYNSNYEGFVNLVKNYRPDIVVTLETDEKWRNGLKELESLYEQHILLPLDNTYGICFYSNVAFKDAVVKHRISKEVPSIEMTLDLEGGQQVKLFVVHPEPPSPTEKDLSTPRDAELVLVGRMAKECTLPVIITGDLNDVAWSHTSRLFQRIGGLLDPRVGRGFFNTFHAQYPLFRWPLDHVFVSRHFTVDRIQRLPTFGSDHFPILIQLSIPLHAPDNEAAPVASKEDKKEARQTVAAAKADEN</sequence>
<accession>A0ABZ0IX91</accession>
<dbReference type="Gene3D" id="3.60.10.10">
    <property type="entry name" value="Endonuclease/exonuclease/phosphatase"/>
    <property type="match status" value="1"/>
</dbReference>
<gene>
    <name evidence="4" type="ORF">RT717_06280</name>
</gene>
<proteinExistence type="predicted"/>
<name>A0ABZ0IX91_9BACT</name>
<evidence type="ECO:0000313" key="5">
    <source>
        <dbReference type="Proteomes" id="UP001302349"/>
    </source>
</evidence>
<organism evidence="4 5">
    <name type="scientific">Imperialibacter roseus</name>
    <dbReference type="NCBI Taxonomy" id="1324217"/>
    <lineage>
        <taxon>Bacteria</taxon>
        <taxon>Pseudomonadati</taxon>
        <taxon>Bacteroidota</taxon>
        <taxon>Cytophagia</taxon>
        <taxon>Cytophagales</taxon>
        <taxon>Flammeovirgaceae</taxon>
        <taxon>Imperialibacter</taxon>
    </lineage>
</organism>
<protein>
    <submittedName>
        <fullName evidence="4">Endonuclease/exonuclease/phosphatase family protein</fullName>
    </submittedName>
</protein>
<evidence type="ECO:0000313" key="4">
    <source>
        <dbReference type="EMBL" id="WOK08242.1"/>
    </source>
</evidence>
<keyword evidence="2" id="KW-0472">Membrane</keyword>
<dbReference type="EMBL" id="CP136051">
    <property type="protein sequence ID" value="WOK08242.1"/>
    <property type="molecule type" value="Genomic_DNA"/>
</dbReference>
<evidence type="ECO:0000256" key="1">
    <source>
        <dbReference type="SAM" id="MobiDB-lite"/>
    </source>
</evidence>